<gene>
    <name evidence="2" type="ORF">DESAMIL20_1984</name>
</gene>
<feature type="signal peptide" evidence="1">
    <location>
        <begin position="1"/>
        <end position="21"/>
    </location>
</feature>
<organism evidence="2 3">
    <name type="scientific">Desulfurella amilsii</name>
    <dbReference type="NCBI Taxonomy" id="1562698"/>
    <lineage>
        <taxon>Bacteria</taxon>
        <taxon>Pseudomonadati</taxon>
        <taxon>Campylobacterota</taxon>
        <taxon>Desulfurellia</taxon>
        <taxon>Desulfurellales</taxon>
        <taxon>Desulfurellaceae</taxon>
        <taxon>Desulfurella</taxon>
    </lineage>
</organism>
<reference evidence="2 3" key="1">
    <citation type="journal article" date="2017" name="Front. Microbiol.">
        <title>Genome Sequence of Desulfurella amilsii Strain TR1 and Comparative Genomics of Desulfurellaceae Family.</title>
        <authorList>
            <person name="Florentino A.P."/>
            <person name="Stams A.J."/>
            <person name="Sanchez-Andrea I."/>
        </authorList>
    </citation>
    <scope>NUCLEOTIDE SEQUENCE [LARGE SCALE GENOMIC DNA]</scope>
    <source>
        <strain evidence="2 3">TR1</strain>
    </source>
</reference>
<protein>
    <submittedName>
        <fullName evidence="2">Uncharacterized protein</fullName>
    </submittedName>
</protein>
<keyword evidence="1" id="KW-0732">Signal</keyword>
<sequence length="63" mass="6553">MLKKLLASCVVVGLMVSPVLAAENAKPAPAKNETKVEKKAVVKKAVAKKAVAKKAAPKKAETK</sequence>
<evidence type="ECO:0000313" key="2">
    <source>
        <dbReference type="EMBL" id="OSS42431.1"/>
    </source>
</evidence>
<name>A0A1X4XY15_9BACT</name>
<proteinExistence type="predicted"/>
<dbReference type="EMBL" id="MDSU01000018">
    <property type="protein sequence ID" value="OSS42431.1"/>
    <property type="molecule type" value="Genomic_DNA"/>
</dbReference>
<evidence type="ECO:0000256" key="1">
    <source>
        <dbReference type="SAM" id="SignalP"/>
    </source>
</evidence>
<accession>A0A1X4XY15</accession>
<evidence type="ECO:0000313" key="3">
    <source>
        <dbReference type="Proteomes" id="UP000194141"/>
    </source>
</evidence>
<dbReference type="RefSeq" id="WP_086034679.1">
    <property type="nucleotide sequence ID" value="NZ_MDSU01000018.1"/>
</dbReference>
<dbReference type="AlphaFoldDB" id="A0A1X4XY15"/>
<feature type="chain" id="PRO_5013072613" evidence="1">
    <location>
        <begin position="22"/>
        <end position="63"/>
    </location>
</feature>
<keyword evidence="3" id="KW-1185">Reference proteome</keyword>
<dbReference type="Proteomes" id="UP000194141">
    <property type="component" value="Unassembled WGS sequence"/>
</dbReference>
<comment type="caution">
    <text evidence="2">The sequence shown here is derived from an EMBL/GenBank/DDBJ whole genome shotgun (WGS) entry which is preliminary data.</text>
</comment>